<reference evidence="3 4" key="3">
    <citation type="submission" date="2017-03" db="EMBL/GenBank/DDBJ databases">
        <authorList>
            <person name="Regsiter A."/>
            <person name="William W."/>
        </authorList>
    </citation>
    <scope>NUCLEOTIDE SEQUENCE [LARGE SCALE GENOMIC DNA]</scope>
    <source>
        <strain evidence="3">PRJEB5721</strain>
    </source>
</reference>
<reference evidence="2" key="1">
    <citation type="submission" date="2014-03" db="EMBL/GenBank/DDBJ databases">
        <authorList>
            <person name="Genoscope - CEA"/>
        </authorList>
    </citation>
    <scope>NUCLEOTIDE SEQUENCE [LARGE SCALE GENOMIC DNA]</scope>
    <source>
        <strain evidence="2">CF27</strain>
    </source>
</reference>
<dbReference type="Proteomes" id="UP000193925">
    <property type="component" value="Chromosome AFERRI"/>
</dbReference>
<feature type="region of interest" description="Disordered" evidence="1">
    <location>
        <begin position="76"/>
        <end position="97"/>
    </location>
</feature>
<evidence type="ECO:0000313" key="2">
    <source>
        <dbReference type="EMBL" id="CDQ11961.1"/>
    </source>
</evidence>
<dbReference type="EMBL" id="CCCS020000057">
    <property type="protein sequence ID" value="CDQ11961.1"/>
    <property type="molecule type" value="Genomic_DNA"/>
</dbReference>
<proteinExistence type="predicted"/>
<evidence type="ECO:0000313" key="3">
    <source>
        <dbReference type="EMBL" id="SMH65517.1"/>
    </source>
</evidence>
<feature type="compositionally biased region" description="Pro residues" evidence="1">
    <location>
        <begin position="79"/>
        <end position="91"/>
    </location>
</feature>
<sequence length="97" mass="10274">MPPPKRVFLSYHALYKGEINAPPILPFCGLLPADRRPNRSTRPRAGGQAVAGAPGGLAALCPQHKGEFSELAARLQVPAGPPPPPQTPPPWGRLVTQ</sequence>
<evidence type="ECO:0000256" key="1">
    <source>
        <dbReference type="SAM" id="MobiDB-lite"/>
    </source>
</evidence>
<evidence type="ECO:0000313" key="4">
    <source>
        <dbReference type="Proteomes" id="UP000193925"/>
    </source>
</evidence>
<organism evidence="2">
    <name type="scientific">Acidithiobacillus ferrivorans</name>
    <dbReference type="NCBI Taxonomy" id="160808"/>
    <lineage>
        <taxon>Bacteria</taxon>
        <taxon>Pseudomonadati</taxon>
        <taxon>Pseudomonadota</taxon>
        <taxon>Acidithiobacillia</taxon>
        <taxon>Acidithiobacillales</taxon>
        <taxon>Acidithiobacillaceae</taxon>
        <taxon>Acidithiobacillus</taxon>
    </lineage>
</organism>
<protein>
    <submittedName>
        <fullName evidence="2">Uncharacterized protein</fullName>
    </submittedName>
</protein>
<gene>
    <name evidence="3" type="ORF">AFERRI_20299</name>
    <name evidence="2" type="ORF">AFERRI_600187</name>
</gene>
<dbReference type="EMBL" id="LT841305">
    <property type="protein sequence ID" value="SMH65517.1"/>
    <property type="molecule type" value="Genomic_DNA"/>
</dbReference>
<dbReference type="AlphaFoldDB" id="A0A060UUH5"/>
<reference evidence="2" key="2">
    <citation type="submission" date="2014-07" db="EMBL/GenBank/DDBJ databases">
        <title>Initial genome analysis of the psychrotolerant acidophile Acidithiobacillus ferrivorans CF27: insights into iron and sulfur oxidation pathways and into biofilm formation.</title>
        <authorList>
            <person name="Talla E."/>
            <person name="Hedrich S."/>
            <person name="Mangenot S."/>
            <person name="Ji B."/>
            <person name="Johnson D.B."/>
            <person name="Barbe V."/>
            <person name="Bonnefoy V."/>
        </authorList>
    </citation>
    <scope>NUCLEOTIDE SEQUENCE [LARGE SCALE GENOMIC DNA]</scope>
    <source>
        <strain evidence="2">CF27</strain>
    </source>
</reference>
<keyword evidence="4" id="KW-1185">Reference proteome</keyword>
<accession>A0A060UUH5</accession>
<name>A0A060UUH5_9PROT</name>